<evidence type="ECO:0000313" key="14">
    <source>
        <dbReference type="EMBL" id="KYP60285.1"/>
    </source>
</evidence>
<feature type="transmembrane region" description="Helical" evidence="11">
    <location>
        <begin position="648"/>
        <end position="668"/>
    </location>
</feature>
<dbReference type="Gramene" id="C.cajan_15295.t">
    <property type="protein sequence ID" value="C.cajan_15295.t"/>
    <property type="gene ID" value="C.cajan_15295"/>
</dbReference>
<evidence type="ECO:0000256" key="6">
    <source>
        <dbReference type="ARBA" id="ARBA00022692"/>
    </source>
</evidence>
<evidence type="ECO:0000259" key="13">
    <source>
        <dbReference type="Pfam" id="PF08263"/>
    </source>
</evidence>
<dbReference type="Gene3D" id="3.80.10.10">
    <property type="entry name" value="Ribonuclease Inhibitor"/>
    <property type="match status" value="4"/>
</dbReference>
<feature type="domain" description="Leucine-rich repeat-containing N-terminal plant-type" evidence="13">
    <location>
        <begin position="30"/>
        <end position="79"/>
    </location>
</feature>
<feature type="signal peptide" evidence="12">
    <location>
        <begin position="1"/>
        <end position="23"/>
    </location>
</feature>
<dbReference type="STRING" id="3821.A0A151SZR0"/>
<name>A0A151SZR0_CAJCA</name>
<dbReference type="SMART" id="SM00369">
    <property type="entry name" value="LRR_TYP"/>
    <property type="match status" value="8"/>
</dbReference>
<dbReference type="InterPro" id="IPR032675">
    <property type="entry name" value="LRR_dom_sf"/>
</dbReference>
<evidence type="ECO:0000256" key="9">
    <source>
        <dbReference type="ARBA" id="ARBA00023136"/>
    </source>
</evidence>
<dbReference type="PROSITE" id="PS51450">
    <property type="entry name" value="LRR"/>
    <property type="match status" value="1"/>
</dbReference>
<keyword evidence="12" id="KW-0732">Signal</keyword>
<dbReference type="Proteomes" id="UP000075243">
    <property type="component" value="Chromosome 10"/>
</dbReference>
<reference evidence="14 15" key="1">
    <citation type="journal article" date="2012" name="Nat. Biotechnol.">
        <title>Draft genome sequence of pigeonpea (Cajanus cajan), an orphan legume crop of resource-poor farmers.</title>
        <authorList>
            <person name="Varshney R.K."/>
            <person name="Chen W."/>
            <person name="Li Y."/>
            <person name="Bharti A.K."/>
            <person name="Saxena R.K."/>
            <person name="Schlueter J.A."/>
            <person name="Donoghue M.T."/>
            <person name="Azam S."/>
            <person name="Fan G."/>
            <person name="Whaley A.M."/>
            <person name="Farmer A.D."/>
            <person name="Sheridan J."/>
            <person name="Iwata A."/>
            <person name="Tuteja R."/>
            <person name="Penmetsa R.V."/>
            <person name="Wu W."/>
            <person name="Upadhyaya H.D."/>
            <person name="Yang S.P."/>
            <person name="Shah T."/>
            <person name="Saxena K.B."/>
            <person name="Michael T."/>
            <person name="McCombie W.R."/>
            <person name="Yang B."/>
            <person name="Zhang G."/>
            <person name="Yang H."/>
            <person name="Wang J."/>
            <person name="Spillane C."/>
            <person name="Cook D.R."/>
            <person name="May G.D."/>
            <person name="Xu X."/>
            <person name="Jackson S.A."/>
        </authorList>
    </citation>
    <scope>NUCLEOTIDE SEQUENCE [LARGE SCALE GENOMIC DNA]</scope>
    <source>
        <strain evidence="15">cv. Asha</strain>
    </source>
</reference>
<dbReference type="FunFam" id="3.80.10.10:FF:000213">
    <property type="entry name" value="Tyrosine-sulfated glycopeptide receptor 1"/>
    <property type="match status" value="1"/>
</dbReference>
<dbReference type="FunFam" id="3.80.10.10:FF:000095">
    <property type="entry name" value="LRR receptor-like serine/threonine-protein kinase GSO1"/>
    <property type="match status" value="1"/>
</dbReference>
<evidence type="ECO:0000256" key="3">
    <source>
        <dbReference type="ARBA" id="ARBA00009592"/>
    </source>
</evidence>
<dbReference type="PRINTS" id="PR00019">
    <property type="entry name" value="LEURICHRPT"/>
</dbReference>
<dbReference type="InterPro" id="IPR001611">
    <property type="entry name" value="Leu-rich_rpt"/>
</dbReference>
<evidence type="ECO:0000256" key="10">
    <source>
        <dbReference type="ARBA" id="ARBA00023180"/>
    </source>
</evidence>
<keyword evidence="9 11" id="KW-0472">Membrane</keyword>
<evidence type="ECO:0000256" key="1">
    <source>
        <dbReference type="ARBA" id="ARBA00004167"/>
    </source>
</evidence>
<dbReference type="SMART" id="SM00365">
    <property type="entry name" value="LRR_SD22"/>
    <property type="match status" value="5"/>
</dbReference>
<dbReference type="SUPFAM" id="SSF52058">
    <property type="entry name" value="L domain-like"/>
    <property type="match status" value="1"/>
</dbReference>
<dbReference type="GO" id="GO:0016740">
    <property type="term" value="F:transferase activity"/>
    <property type="evidence" value="ECO:0007669"/>
    <property type="project" value="UniProtKB-KW"/>
</dbReference>
<evidence type="ECO:0000313" key="15">
    <source>
        <dbReference type="Proteomes" id="UP000075243"/>
    </source>
</evidence>
<evidence type="ECO:0000256" key="11">
    <source>
        <dbReference type="SAM" id="Phobius"/>
    </source>
</evidence>
<accession>A0A151SZR0</accession>
<keyword evidence="7" id="KW-0677">Repeat</keyword>
<dbReference type="SUPFAM" id="SSF52047">
    <property type="entry name" value="RNI-like"/>
    <property type="match status" value="1"/>
</dbReference>
<dbReference type="GO" id="GO:0005886">
    <property type="term" value="C:plasma membrane"/>
    <property type="evidence" value="ECO:0007669"/>
    <property type="project" value="UniProtKB-SubCell"/>
</dbReference>
<keyword evidence="8 11" id="KW-1133">Transmembrane helix</keyword>
<dbReference type="Pfam" id="PF08263">
    <property type="entry name" value="LRRNT_2"/>
    <property type="match status" value="1"/>
</dbReference>
<dbReference type="EMBL" id="CM003612">
    <property type="protein sequence ID" value="KYP60285.1"/>
    <property type="molecule type" value="Genomic_DNA"/>
</dbReference>
<evidence type="ECO:0000256" key="5">
    <source>
        <dbReference type="ARBA" id="ARBA00022614"/>
    </source>
</evidence>
<protein>
    <submittedName>
        <fullName evidence="14">Serine/threonine-protein kinase BRI1-like 2</fullName>
        <ecNumber evidence="14">2.7.11.-</ecNumber>
    </submittedName>
</protein>
<gene>
    <name evidence="14" type="ORF">KK1_015738</name>
</gene>
<feature type="chain" id="PRO_5007588819" evidence="12">
    <location>
        <begin position="24"/>
        <end position="703"/>
    </location>
</feature>
<organism evidence="14 15">
    <name type="scientific">Cajanus cajan</name>
    <name type="common">Pigeon pea</name>
    <name type="synonym">Cajanus indicus</name>
    <dbReference type="NCBI Taxonomy" id="3821"/>
    <lineage>
        <taxon>Eukaryota</taxon>
        <taxon>Viridiplantae</taxon>
        <taxon>Streptophyta</taxon>
        <taxon>Embryophyta</taxon>
        <taxon>Tracheophyta</taxon>
        <taxon>Spermatophyta</taxon>
        <taxon>Magnoliopsida</taxon>
        <taxon>eudicotyledons</taxon>
        <taxon>Gunneridae</taxon>
        <taxon>Pentapetalae</taxon>
        <taxon>rosids</taxon>
        <taxon>fabids</taxon>
        <taxon>Fabales</taxon>
        <taxon>Fabaceae</taxon>
        <taxon>Papilionoideae</taxon>
        <taxon>50 kb inversion clade</taxon>
        <taxon>NPAAA clade</taxon>
        <taxon>indigoferoid/millettioid clade</taxon>
        <taxon>Phaseoleae</taxon>
        <taxon>Cajanus</taxon>
    </lineage>
</organism>
<dbReference type="Pfam" id="PF13855">
    <property type="entry name" value="LRR_8"/>
    <property type="match status" value="1"/>
</dbReference>
<dbReference type="PANTHER" id="PTHR48065">
    <property type="entry name" value="OS10G0469600 PROTEIN"/>
    <property type="match status" value="1"/>
</dbReference>
<evidence type="ECO:0000256" key="2">
    <source>
        <dbReference type="ARBA" id="ARBA00004236"/>
    </source>
</evidence>
<sequence>MGLLFQVILSLHLLLFHFLSSHSSQPLCPSDQSHALLRLKTSFTSNTEHVSGACNQTHAKTKTWENDTNCCSWLGVTCDPISGHVIGLNLSCSGLQGKLHPNNTLFRLTRLQSLDLAFNDFSKSHLLSLFGDFVNLMHLNLSSSNFEGEIPFQISQLQNLIHLNLSFNKFSGSIPNVFGGLTKLKTLDLTANNLEGQIPSSLFNSTQLSGLNCSYNKLEGPLPNKITGLSKLIALRLNNNLLNGTIPAWCFSLPSLIGIDLSNNQFTGHINAISAYSLEFLLLCNNKLQGNIPKSIFNLVNLTGLCLSSNELSSNNLTEFPKLLGKFSSLSCLEMSDNKFIGKIPNWLYEMDSLQILNLSRNLLTTSMDQFSWNYRLHVLDLSFNLLAGDISSSICNLSSLQILNLSHNRLKGTIPPCLVNLLLFPSLTILDISYNDFSGSLPLGYIKNLEAMKNPVELENSSQYVEFNYIIYSDKFQHYSLSYDSMVITMKGVNLIITRIPTKLATLDLSANSFEGKIPYVLGKLKALRGLNLSHNKLMGTIPSELGNLTNLESLDLSSNLLTGGIPMELTNLNYLAVLNLSHNHLVGEIPQGKQFNTFSNDSYVGNMGLCGLPLSTKCDMKCKQCSSASPTFSSEEKFGFGWKPVAVGYGCGMAFGVALGCCVLLMGKPLWLVRMVEVQPTKRVTRRARKRPRRRMNVQMS</sequence>
<dbReference type="AlphaFoldDB" id="A0A151SZR0"/>
<dbReference type="Pfam" id="PF00560">
    <property type="entry name" value="LRR_1"/>
    <property type="match status" value="7"/>
</dbReference>
<keyword evidence="15" id="KW-1185">Reference proteome</keyword>
<evidence type="ECO:0000256" key="7">
    <source>
        <dbReference type="ARBA" id="ARBA00022737"/>
    </source>
</evidence>
<proteinExistence type="inferred from homology"/>
<dbReference type="InterPro" id="IPR013210">
    <property type="entry name" value="LRR_N_plant-typ"/>
</dbReference>
<evidence type="ECO:0000256" key="12">
    <source>
        <dbReference type="SAM" id="SignalP"/>
    </source>
</evidence>
<evidence type="ECO:0000256" key="4">
    <source>
        <dbReference type="ARBA" id="ARBA00022475"/>
    </source>
</evidence>
<evidence type="ECO:0000256" key="8">
    <source>
        <dbReference type="ARBA" id="ARBA00022989"/>
    </source>
</evidence>
<comment type="subcellular location">
    <subcellularLocation>
        <location evidence="2">Cell membrane</location>
    </subcellularLocation>
    <subcellularLocation>
        <location evidence="1">Membrane</location>
        <topology evidence="1">Single-pass membrane protein</topology>
    </subcellularLocation>
</comment>
<keyword evidence="14" id="KW-0808">Transferase</keyword>
<comment type="similarity">
    <text evidence="3">Belongs to the RLP family.</text>
</comment>
<dbReference type="EC" id="2.7.11.-" evidence="14"/>
<keyword evidence="4" id="KW-1003">Cell membrane</keyword>
<keyword evidence="6 11" id="KW-0812">Transmembrane</keyword>
<keyword evidence="5" id="KW-0433">Leucine-rich repeat</keyword>
<dbReference type="PANTHER" id="PTHR48065:SF5">
    <property type="entry name" value="RECEPTOR-LIKE PROTEIN CF-9 HOMOLOG"/>
    <property type="match status" value="1"/>
</dbReference>
<keyword evidence="10" id="KW-0325">Glycoprotein</keyword>
<dbReference type="OMA" id="ICFLISN"/>
<dbReference type="InterPro" id="IPR003591">
    <property type="entry name" value="Leu-rich_rpt_typical-subtyp"/>
</dbReference>